<accession>A0A2G5VJA0</accession>
<reference evidence="3" key="1">
    <citation type="submission" date="2017-10" db="EMBL/GenBank/DDBJ databases">
        <title>Rapid genome shrinkage in a self-fertile nematode reveals novel sperm competition proteins.</title>
        <authorList>
            <person name="Yin D."/>
            <person name="Schwarz E.M."/>
            <person name="Thomas C.G."/>
            <person name="Felde R.L."/>
            <person name="Korf I.F."/>
            <person name="Cutter A.D."/>
            <person name="Schartner C.M."/>
            <person name="Ralston E.J."/>
            <person name="Meyer B.J."/>
            <person name="Haag E.S."/>
        </authorList>
    </citation>
    <scope>NUCLEOTIDE SEQUENCE [LARGE SCALE GENOMIC DNA]</scope>
    <source>
        <strain evidence="3">JU1422</strain>
    </source>
</reference>
<evidence type="ECO:0000256" key="1">
    <source>
        <dbReference type="SAM" id="MobiDB-lite"/>
    </source>
</evidence>
<feature type="compositionally biased region" description="Basic and acidic residues" evidence="1">
    <location>
        <begin position="39"/>
        <end position="49"/>
    </location>
</feature>
<dbReference type="InterPro" id="IPR051710">
    <property type="entry name" value="Phosphatase_SH3-domain"/>
</dbReference>
<keyword evidence="3" id="KW-1185">Reference proteome</keyword>
<organism evidence="2 3">
    <name type="scientific">Caenorhabditis nigoni</name>
    <dbReference type="NCBI Taxonomy" id="1611254"/>
    <lineage>
        <taxon>Eukaryota</taxon>
        <taxon>Metazoa</taxon>
        <taxon>Ecdysozoa</taxon>
        <taxon>Nematoda</taxon>
        <taxon>Chromadorea</taxon>
        <taxon>Rhabditida</taxon>
        <taxon>Rhabditina</taxon>
        <taxon>Rhabditomorpha</taxon>
        <taxon>Rhabditoidea</taxon>
        <taxon>Rhabditidae</taxon>
        <taxon>Peloderinae</taxon>
        <taxon>Caenorhabditis</taxon>
    </lineage>
</organism>
<proteinExistence type="predicted"/>
<dbReference type="Pfam" id="PF00300">
    <property type="entry name" value="His_Phos_1"/>
    <property type="match status" value="1"/>
</dbReference>
<dbReference type="GO" id="GO:0016791">
    <property type="term" value="F:phosphatase activity"/>
    <property type="evidence" value="ECO:0007669"/>
    <property type="project" value="UniProtKB-ARBA"/>
</dbReference>
<dbReference type="Proteomes" id="UP000230233">
    <property type="component" value="Chromosome I"/>
</dbReference>
<feature type="compositionally biased region" description="Polar residues" evidence="1">
    <location>
        <begin position="50"/>
        <end position="61"/>
    </location>
</feature>
<dbReference type="AlphaFoldDB" id="A0A2G5VJA0"/>
<dbReference type="STRING" id="1611254.A0A2G5VJA0"/>
<sequence>MLRSTRVHKFLKNFLRLINFDFIYLASFSRTMSVAPLKLPDENGKRRDSTSSIGASTYTDQENPRSEEKFLTVLSQVEQPSRELTIVTMSHAESMGLIFPNWVRICYRRGPMEYQPYDMNMPPKLIPRQPLHYKFDSPLTERGQIVAETYGRGLTSIGVRPYEIFCSPDMKSVQTAAALVKGLGLSFPAINIEPALMGYRQMLPPNYQEMILSPKTYFGMGYPINNQYEPIQGFFPSENIEDYNLRIRSFYKDKIAKIEQKYVVVIADNVVVDMTQNVRFETVDDILRSTKKPTCQMSFISLKQGDAHILDSPVLPLTKSLYVVKPFYWSEVPLKLAVPNHPELNQN</sequence>
<gene>
    <name evidence="2" type="primary">Cni-F53B6.7</name>
    <name evidence="2" type="synonym">Cnig_chr_I.g2170</name>
    <name evidence="2" type="ORF">B9Z55_002170</name>
</gene>
<dbReference type="SUPFAM" id="SSF53254">
    <property type="entry name" value="Phosphoglycerate mutase-like"/>
    <property type="match status" value="1"/>
</dbReference>
<protein>
    <submittedName>
        <fullName evidence="2">Uncharacterized protein</fullName>
    </submittedName>
</protein>
<name>A0A2G5VJA0_9PELO</name>
<dbReference type="Gene3D" id="3.40.50.1240">
    <property type="entry name" value="Phosphoglycerate mutase-like"/>
    <property type="match status" value="1"/>
</dbReference>
<dbReference type="PANTHER" id="PTHR16469">
    <property type="entry name" value="UBIQUITIN-ASSOCIATED AND SH3 DOMAIN-CONTAINING BA-RELATED"/>
    <property type="match status" value="1"/>
</dbReference>
<feature type="region of interest" description="Disordered" evidence="1">
    <location>
        <begin position="38"/>
        <end position="65"/>
    </location>
</feature>
<evidence type="ECO:0000313" key="3">
    <source>
        <dbReference type="Proteomes" id="UP000230233"/>
    </source>
</evidence>
<dbReference type="PANTHER" id="PTHR16469:SF3">
    <property type="entry name" value="O-FUCOSYLTRANSFERASE FAMILY PROTEIN"/>
    <property type="match status" value="1"/>
</dbReference>
<dbReference type="OrthoDB" id="414418at2759"/>
<dbReference type="InterPro" id="IPR013078">
    <property type="entry name" value="His_Pase_superF_clade-1"/>
</dbReference>
<dbReference type="FunFam" id="3.40.50.1240:FF:000106">
    <property type="entry name" value="Protein CBG12398"/>
    <property type="match status" value="1"/>
</dbReference>
<evidence type="ECO:0000313" key="2">
    <source>
        <dbReference type="EMBL" id="PIC51807.1"/>
    </source>
</evidence>
<comment type="caution">
    <text evidence="2">The sequence shown here is derived from an EMBL/GenBank/DDBJ whole genome shotgun (WGS) entry which is preliminary data.</text>
</comment>
<dbReference type="EMBL" id="PDUG01000001">
    <property type="protein sequence ID" value="PIC51807.1"/>
    <property type="molecule type" value="Genomic_DNA"/>
</dbReference>
<dbReference type="InterPro" id="IPR029033">
    <property type="entry name" value="His_PPase_superfam"/>
</dbReference>